<evidence type="ECO:0000313" key="1">
    <source>
        <dbReference type="EMBL" id="MDK4326182.1"/>
    </source>
</evidence>
<accession>A0AAP4F6J3</accession>
<organism evidence="1 2">
    <name type="scientific">Corynebacterium propinquum</name>
    <dbReference type="NCBI Taxonomy" id="43769"/>
    <lineage>
        <taxon>Bacteria</taxon>
        <taxon>Bacillati</taxon>
        <taxon>Actinomycetota</taxon>
        <taxon>Actinomycetes</taxon>
        <taxon>Mycobacteriales</taxon>
        <taxon>Corynebacteriaceae</taxon>
        <taxon>Corynebacterium</taxon>
    </lineage>
</organism>
<protein>
    <submittedName>
        <fullName evidence="1">Ornithine cyclodeaminase family protein</fullName>
    </submittedName>
</protein>
<dbReference type="InterPro" id="IPR036291">
    <property type="entry name" value="NAD(P)-bd_dom_sf"/>
</dbReference>
<dbReference type="Gene3D" id="3.40.50.720">
    <property type="entry name" value="NAD(P)-binding Rossmann-like Domain"/>
    <property type="match status" value="1"/>
</dbReference>
<dbReference type="InterPro" id="IPR023401">
    <property type="entry name" value="ODC_N"/>
</dbReference>
<dbReference type="Proteomes" id="UP001226160">
    <property type="component" value="Unassembled WGS sequence"/>
</dbReference>
<proteinExistence type="predicted"/>
<dbReference type="SUPFAM" id="SSF51735">
    <property type="entry name" value="NAD(P)-binding Rossmann-fold domains"/>
    <property type="match status" value="1"/>
</dbReference>
<evidence type="ECO:0000313" key="2">
    <source>
        <dbReference type="Proteomes" id="UP001226160"/>
    </source>
</evidence>
<dbReference type="EMBL" id="JASNVP010000005">
    <property type="protein sequence ID" value="MDK4326182.1"/>
    <property type="molecule type" value="Genomic_DNA"/>
</dbReference>
<sequence>MPEQTPLAPEFISYEQVYAAFTPADAVATLRETLRNGFDPAGDQSRSAVPVENGEFLIMPSATSSAFGIKLLSVAPPGYHDNLPRIQGSYLLFDGTTLSPRALIDGIAVTNLRTPAVSISCIYDFLAGDSGNANDAAGSSAPLKVAIFGTGPQGRSHAATVESTFPDREISLTFISRTQPQDLDDRYHWTQAGSEEAREATRAANLILCTTTASEPILTKDEVSDSAVIVAVGSHSPDARELATDLVASATVIVEDMDATLREGGDIIQPLNEGALRTSDLLSYADVVSGKVQVARDKPIVFKFTGMPWEDLALAEAIADKVSAQG</sequence>
<dbReference type="Pfam" id="PF02423">
    <property type="entry name" value="OCD_Mu_crystall"/>
    <property type="match status" value="1"/>
</dbReference>
<dbReference type="AlphaFoldDB" id="A0AAP4F6J3"/>
<dbReference type="Gene3D" id="3.30.1780.10">
    <property type="entry name" value="ornithine cyclodeaminase, domain 1"/>
    <property type="match status" value="1"/>
</dbReference>
<dbReference type="InterPro" id="IPR003462">
    <property type="entry name" value="ODC_Mu_crystall"/>
</dbReference>
<reference evidence="1" key="1">
    <citation type="submission" date="2023-05" db="EMBL/GenBank/DDBJ databases">
        <title>Metabolic capabilities are highly conserved among human nasal-associated Corynebacterium species in pangenomic analyses.</title>
        <authorList>
            <person name="Tran T.H."/>
            <person name="Roberts A.Q."/>
            <person name="Escapa I.F."/>
            <person name="Gao W."/>
            <person name="Conlan S."/>
            <person name="Kong H."/>
            <person name="Segre J.A."/>
            <person name="Kelly M.S."/>
            <person name="Lemon K.P."/>
        </authorList>
    </citation>
    <scope>NUCLEOTIDE SEQUENCE</scope>
    <source>
        <strain evidence="1">KPL2654</strain>
    </source>
</reference>
<dbReference type="GO" id="GO:0005737">
    <property type="term" value="C:cytoplasm"/>
    <property type="evidence" value="ECO:0007669"/>
    <property type="project" value="TreeGrafter"/>
</dbReference>
<dbReference type="PANTHER" id="PTHR13812:SF19">
    <property type="entry name" value="KETIMINE REDUCTASE MU-CRYSTALLIN"/>
    <property type="match status" value="1"/>
</dbReference>
<name>A0AAP4F6J3_9CORY</name>
<gene>
    <name evidence="1" type="ORF">QPX54_06600</name>
</gene>
<dbReference type="PANTHER" id="PTHR13812">
    <property type="entry name" value="KETIMINE REDUCTASE MU-CRYSTALLIN"/>
    <property type="match status" value="1"/>
</dbReference>
<dbReference type="RefSeq" id="WP_126844791.1">
    <property type="nucleotide sequence ID" value="NZ_CP091865.1"/>
</dbReference>
<dbReference type="PIRSF" id="PIRSF001439">
    <property type="entry name" value="CryM"/>
    <property type="match status" value="1"/>
</dbReference>
<comment type="caution">
    <text evidence="1">The sequence shown here is derived from an EMBL/GenBank/DDBJ whole genome shotgun (WGS) entry which is preliminary data.</text>
</comment>